<comment type="subcellular location">
    <subcellularLocation>
        <location evidence="1">Cell membrane</location>
        <topology evidence="1">Single-pass type I membrane protein</topology>
    </subcellularLocation>
</comment>
<dbReference type="EMBL" id="JAUHHV010000008">
    <property type="protein sequence ID" value="KAK1416464.1"/>
    <property type="molecule type" value="Genomic_DNA"/>
</dbReference>
<accession>A0AAD8NPA4</accession>
<protein>
    <recommendedName>
        <fullName evidence="12">Leucine-rich repeat-containing N-terminal plant-type domain-containing protein</fullName>
    </recommendedName>
</protein>
<evidence type="ECO:0000313" key="13">
    <source>
        <dbReference type="EMBL" id="KAK1416464.1"/>
    </source>
</evidence>
<keyword evidence="9 11" id="KW-0472">Membrane</keyword>
<comment type="similarity">
    <text evidence="2">Belongs to the RLP family.</text>
</comment>
<dbReference type="PANTHER" id="PTHR48063">
    <property type="entry name" value="LRR RECEPTOR-LIKE KINASE"/>
    <property type="match status" value="1"/>
</dbReference>
<gene>
    <name evidence="13" type="ORF">QVD17_32255</name>
</gene>
<dbReference type="Pfam" id="PF00560">
    <property type="entry name" value="LRR_1"/>
    <property type="match status" value="11"/>
</dbReference>
<keyword evidence="14" id="KW-1185">Reference proteome</keyword>
<dbReference type="InterPro" id="IPR013210">
    <property type="entry name" value="LRR_N_plant-typ"/>
</dbReference>
<keyword evidence="10" id="KW-0325">Glycoprotein</keyword>
<evidence type="ECO:0000256" key="6">
    <source>
        <dbReference type="ARBA" id="ARBA00022729"/>
    </source>
</evidence>
<keyword evidence="6" id="KW-0732">Signal</keyword>
<feature type="domain" description="Leucine-rich repeat-containing N-terminal plant-type" evidence="12">
    <location>
        <begin position="2"/>
        <end position="19"/>
    </location>
</feature>
<evidence type="ECO:0000256" key="3">
    <source>
        <dbReference type="ARBA" id="ARBA00022475"/>
    </source>
</evidence>
<keyword evidence="7" id="KW-0677">Repeat</keyword>
<dbReference type="GO" id="GO:0006952">
    <property type="term" value="P:defense response"/>
    <property type="evidence" value="ECO:0007669"/>
    <property type="project" value="UniProtKB-ARBA"/>
</dbReference>
<dbReference type="AlphaFoldDB" id="A0AAD8NPA4"/>
<keyword evidence="3" id="KW-1003">Cell membrane</keyword>
<feature type="transmembrane region" description="Helical" evidence="11">
    <location>
        <begin position="979"/>
        <end position="1002"/>
    </location>
</feature>
<evidence type="ECO:0000256" key="1">
    <source>
        <dbReference type="ARBA" id="ARBA00004251"/>
    </source>
</evidence>
<evidence type="ECO:0000256" key="10">
    <source>
        <dbReference type="ARBA" id="ARBA00023180"/>
    </source>
</evidence>
<dbReference type="Gene3D" id="3.80.10.10">
    <property type="entry name" value="Ribonuclease Inhibitor"/>
    <property type="match status" value="7"/>
</dbReference>
<dbReference type="Proteomes" id="UP001229421">
    <property type="component" value="Unassembled WGS sequence"/>
</dbReference>
<reference evidence="13" key="1">
    <citation type="journal article" date="2023" name="bioRxiv">
        <title>Improved chromosome-level genome assembly for marigold (Tagetes erecta).</title>
        <authorList>
            <person name="Jiang F."/>
            <person name="Yuan L."/>
            <person name="Wang S."/>
            <person name="Wang H."/>
            <person name="Xu D."/>
            <person name="Wang A."/>
            <person name="Fan W."/>
        </authorList>
    </citation>
    <scope>NUCLEOTIDE SEQUENCE</scope>
    <source>
        <strain evidence="13">WSJ</strain>
        <tissue evidence="13">Leaf</tissue>
    </source>
</reference>
<dbReference type="Pfam" id="PF08263">
    <property type="entry name" value="LRRNT_2"/>
    <property type="match status" value="1"/>
</dbReference>
<dbReference type="InterPro" id="IPR046956">
    <property type="entry name" value="RLP23-like"/>
</dbReference>
<dbReference type="SUPFAM" id="SSF52047">
    <property type="entry name" value="RNI-like"/>
    <property type="match status" value="1"/>
</dbReference>
<dbReference type="InterPro" id="IPR001611">
    <property type="entry name" value="Leu-rich_rpt"/>
</dbReference>
<dbReference type="InterPro" id="IPR032675">
    <property type="entry name" value="LRR_dom_sf"/>
</dbReference>
<organism evidence="13 14">
    <name type="scientific">Tagetes erecta</name>
    <name type="common">African marigold</name>
    <dbReference type="NCBI Taxonomy" id="13708"/>
    <lineage>
        <taxon>Eukaryota</taxon>
        <taxon>Viridiplantae</taxon>
        <taxon>Streptophyta</taxon>
        <taxon>Embryophyta</taxon>
        <taxon>Tracheophyta</taxon>
        <taxon>Spermatophyta</taxon>
        <taxon>Magnoliopsida</taxon>
        <taxon>eudicotyledons</taxon>
        <taxon>Gunneridae</taxon>
        <taxon>Pentapetalae</taxon>
        <taxon>asterids</taxon>
        <taxon>campanulids</taxon>
        <taxon>Asterales</taxon>
        <taxon>Asteraceae</taxon>
        <taxon>Asteroideae</taxon>
        <taxon>Heliantheae alliance</taxon>
        <taxon>Tageteae</taxon>
        <taxon>Tagetes</taxon>
    </lineage>
</organism>
<dbReference type="FunFam" id="3.80.10.10:FF:000383">
    <property type="entry name" value="Leucine-rich repeat receptor protein kinase EMS1"/>
    <property type="match status" value="3"/>
</dbReference>
<keyword evidence="4" id="KW-0433">Leucine-rich repeat</keyword>
<dbReference type="GO" id="GO:0051707">
    <property type="term" value="P:response to other organism"/>
    <property type="evidence" value="ECO:0007669"/>
    <property type="project" value="UniProtKB-ARBA"/>
</dbReference>
<dbReference type="InterPro" id="IPR003591">
    <property type="entry name" value="Leu-rich_rpt_typical-subtyp"/>
</dbReference>
<dbReference type="SUPFAM" id="SSF52058">
    <property type="entry name" value="L domain-like"/>
    <property type="match status" value="2"/>
</dbReference>
<proteinExistence type="inferred from homology"/>
<evidence type="ECO:0000313" key="14">
    <source>
        <dbReference type="Proteomes" id="UP001229421"/>
    </source>
</evidence>
<comment type="caution">
    <text evidence="13">The sequence shown here is derived from an EMBL/GenBank/DDBJ whole genome shotgun (WGS) entry which is preliminary data.</text>
</comment>
<evidence type="ECO:0000256" key="4">
    <source>
        <dbReference type="ARBA" id="ARBA00022614"/>
    </source>
</evidence>
<evidence type="ECO:0000256" key="7">
    <source>
        <dbReference type="ARBA" id="ARBA00022737"/>
    </source>
</evidence>
<dbReference type="SMART" id="SM00369">
    <property type="entry name" value="LRR_TYP"/>
    <property type="match status" value="12"/>
</dbReference>
<evidence type="ECO:0000256" key="5">
    <source>
        <dbReference type="ARBA" id="ARBA00022692"/>
    </source>
</evidence>
<dbReference type="GO" id="GO:0005886">
    <property type="term" value="C:plasma membrane"/>
    <property type="evidence" value="ECO:0007669"/>
    <property type="project" value="UniProtKB-SubCell"/>
</dbReference>
<sequence>MLSSWVGIDCCSWKGVSCDGATGNVVSLHLNGNCLIRFYNALEPIIQCLEGDKVNAYLAELRHLKHLDLSGNYFYGSLIPEFIGSFTQLSYLNLSNMGFSGNIPHHIGNLSNLKVLDLRSSYFPYMLYANDMAWVSGLSSLEHLDLGWVGLYQAKNLDMVFYTICPLTYLSLSGCGLSNAHLSLHLNSSKMFPNIEHLDLSQNVFEGQLPHFFQNMTSLMFLDISSFNLSRSWNSLNLLTFIPSLSELHLSSCGLHNAHFSPNYFNFSAHSVIQYLDLSYNWIEGIFPSQLMNMTSLRVLLLSNNILNSSIPVMLNLQALDISYNNYEHIKLVGIWKHCQLKELSISGNFLGEELIGPSTNMSECSQYDLEVLISKGNQLTGSIPESFGRLVKLRVLNLNSNNLTGSLPKALERLRLLEVVDLSYNDLTGPIPTFLGNLTKLHLSGNHFNGSIPESLGRLRGLTELDLSSNQLIGPIPSSLGRLTLLQKLFVSSNLLNGTIPLSIWKLTKLILLDISNNYLEGVVSEAHLSNLSSLVLLYTTSNHKLIYNISHEWIPPFQLNAINLGSCKIANGFPHWLQTQKKLQVLVLSDTGLYGPLPAWLQKMPFIMDFNISYNMLHGSLLNLPFSEGKAYFALQDNLFNESIPQSLCRRTGLAFLDIARNRLSGNVPDCLLNLQQLVMLILSSNGLSGVLPGSLINISSPLEWLKLDDNNFSGELPQDFGNLRSLRVLDLGNNKFSEEIPTWIGAKLSNLWVLRLHNNNFTGAIPQSLCKCSRIHILDLAHNNLSGSIPHCFGEFNGMIETGHENIFTKNSAYDVMFENMDVIQFMKGTILEYTTTLRLVFNMDLSSNQLIGEIPEELTTLTLLVGLNLSHNHLNGSIPGSIGNMKELNSLDFSNNQFTGTIPPSIASLNFLSHLNLSHNNLSGRIPTGSQLQTLNDPSIYVGNIHLCGEPLPNNCSKHENPTTTPSKNKYARNAWFYTDIICGFATGFWGLIGVLSFKKQWRHKLFTVAEVTMDKVYIAVAVWVSKIKRGIERK</sequence>
<keyword evidence="8 11" id="KW-1133">Transmembrane helix</keyword>
<dbReference type="FunFam" id="3.80.10.10:FF:000213">
    <property type="entry name" value="Tyrosine-sulfated glycopeptide receptor 1"/>
    <property type="match status" value="1"/>
</dbReference>
<evidence type="ECO:0000256" key="2">
    <source>
        <dbReference type="ARBA" id="ARBA00009592"/>
    </source>
</evidence>
<evidence type="ECO:0000256" key="8">
    <source>
        <dbReference type="ARBA" id="ARBA00022989"/>
    </source>
</evidence>
<evidence type="ECO:0000259" key="12">
    <source>
        <dbReference type="Pfam" id="PF08263"/>
    </source>
</evidence>
<name>A0AAD8NPA4_TARER</name>
<keyword evidence="5 11" id="KW-0812">Transmembrane</keyword>
<dbReference type="PANTHER" id="PTHR48063:SF112">
    <property type="entry name" value="RECEPTOR LIKE PROTEIN 30-LIKE"/>
    <property type="match status" value="1"/>
</dbReference>
<dbReference type="Pfam" id="PF13855">
    <property type="entry name" value="LRR_8"/>
    <property type="match status" value="2"/>
</dbReference>
<dbReference type="PROSITE" id="PS51450">
    <property type="entry name" value="LRR"/>
    <property type="match status" value="1"/>
</dbReference>
<evidence type="ECO:0000256" key="11">
    <source>
        <dbReference type="SAM" id="Phobius"/>
    </source>
</evidence>
<evidence type="ECO:0000256" key="9">
    <source>
        <dbReference type="ARBA" id="ARBA00023136"/>
    </source>
</evidence>